<comment type="function">
    <text evidence="8">Required for the formation of a threonylcarbamoyl group on adenosine at position 37 (t(6)A37) in tRNAs that read codons beginning with adenine. Is involved in the transfer of the threonylcarbamoyl moiety of threonylcarbamoyl-AMP (TC-AMP) to the N6 group of A37, together with TsaE and TsaB. TsaD likely plays a direct catalytic role in this reaction.</text>
</comment>
<keyword evidence="6 8" id="KW-0012">Acyltransferase</keyword>
<evidence type="ECO:0000256" key="7">
    <source>
        <dbReference type="ARBA" id="ARBA00048117"/>
    </source>
</evidence>
<sequence length="358" mass="38664">MHILGIETSCDDTAIAVVEVSGNITTVKSNVISSQIKIHAQFGGVVPLLAAREHSTNIDKVLVQALKEAQIKLDKIELIAVTTGPGLAPALLVGLSFAKALAWKYKLPLVGTNHIKGHLYSCWLPPLGEKKAFKIVTSRSIFPALALIVSGGHTELILMNDYEHFELIGKTVDDAAGEAFDKIARILDLGFPGGPAIAQQADGFIPTAGQKSLQLPRPMLNSGDFNFSFSGLKTAVLYRVRDLVKAEGVLSPYRISQIANETQEAIVDVLVKKTLAAAEKYSAQSILIAGGVAANTHLRKTLAEKTRENGTPFFQPEKTYTTDNGAMIALAGYFQNQYDLKPKSPLEDIDIQPNLTIY</sequence>
<keyword evidence="2 8" id="KW-0808">Transferase</keyword>
<evidence type="ECO:0000256" key="3">
    <source>
        <dbReference type="ARBA" id="ARBA00022694"/>
    </source>
</evidence>
<dbReference type="FunFam" id="3.30.420.40:FF:000012">
    <property type="entry name" value="tRNA N6-adenosine threonylcarbamoyltransferase"/>
    <property type="match status" value="1"/>
</dbReference>
<dbReference type="InterPro" id="IPR000905">
    <property type="entry name" value="Gcp-like_dom"/>
</dbReference>
<feature type="binding site" evidence="8">
    <location>
        <position position="194"/>
    </location>
    <ligand>
        <name>substrate</name>
    </ligand>
</feature>
<feature type="binding site" evidence="8">
    <location>
        <begin position="148"/>
        <end position="152"/>
    </location>
    <ligand>
        <name>substrate</name>
    </ligand>
</feature>
<reference evidence="10 11" key="1">
    <citation type="submission" date="2017-09" db="EMBL/GenBank/DDBJ databases">
        <title>Depth-based differentiation of microbial function through sediment-hosted aquifers and enrichment of novel symbionts in the deep terrestrial subsurface.</title>
        <authorList>
            <person name="Probst A.J."/>
            <person name="Ladd B."/>
            <person name="Jarett J.K."/>
            <person name="Geller-Mcgrath D.E."/>
            <person name="Sieber C.M."/>
            <person name="Emerson J.B."/>
            <person name="Anantharaman K."/>
            <person name="Thomas B.C."/>
            <person name="Malmstrom R."/>
            <person name="Stieglmeier M."/>
            <person name="Klingl A."/>
            <person name="Woyke T."/>
            <person name="Ryan C.M."/>
            <person name="Banfield J.F."/>
        </authorList>
    </citation>
    <scope>NUCLEOTIDE SEQUENCE [LARGE SCALE GENOMIC DNA]</scope>
    <source>
        <strain evidence="10">CG10_big_fil_rev_8_21_14_0_10_46_23</strain>
    </source>
</reference>
<dbReference type="HAMAP" id="MF_01445">
    <property type="entry name" value="TsaD"/>
    <property type="match status" value="1"/>
</dbReference>
<feature type="binding site" evidence="8">
    <location>
        <position position="295"/>
    </location>
    <ligand>
        <name>substrate</name>
    </ligand>
</feature>
<dbReference type="PRINTS" id="PR00789">
    <property type="entry name" value="OSIALOPTASE"/>
</dbReference>
<comment type="caution">
    <text evidence="8">Lacks conserved residue(s) required for the propagation of feature annotation.</text>
</comment>
<feature type="binding site" evidence="8">
    <location>
        <position position="181"/>
    </location>
    <ligand>
        <name>substrate</name>
    </ligand>
</feature>
<proteinExistence type="inferred from homology"/>
<dbReference type="Pfam" id="PF00814">
    <property type="entry name" value="TsaD"/>
    <property type="match status" value="1"/>
</dbReference>
<feature type="binding site" evidence="8">
    <location>
        <position position="114"/>
    </location>
    <ligand>
        <name>Fe cation</name>
        <dbReference type="ChEBI" id="CHEBI:24875"/>
    </ligand>
</feature>
<comment type="subcellular location">
    <subcellularLocation>
        <location evidence="8">Cytoplasm</location>
    </subcellularLocation>
</comment>
<evidence type="ECO:0000313" key="10">
    <source>
        <dbReference type="EMBL" id="PIR41077.1"/>
    </source>
</evidence>
<dbReference type="EMBL" id="PCXO01000012">
    <property type="protein sequence ID" value="PIR41077.1"/>
    <property type="molecule type" value="Genomic_DNA"/>
</dbReference>
<evidence type="ECO:0000256" key="2">
    <source>
        <dbReference type="ARBA" id="ARBA00022679"/>
    </source>
</evidence>
<dbReference type="NCBIfam" id="TIGR00329">
    <property type="entry name" value="gcp_kae1"/>
    <property type="match status" value="1"/>
</dbReference>
<name>A0A2H0R3J4_9BACT</name>
<comment type="caution">
    <text evidence="10">The sequence shown here is derived from an EMBL/GenBank/DDBJ whole genome shotgun (WGS) entry which is preliminary data.</text>
</comment>
<dbReference type="Proteomes" id="UP000230232">
    <property type="component" value="Unassembled WGS sequence"/>
</dbReference>
<protein>
    <recommendedName>
        <fullName evidence="8">tRNA N6-adenosine threonylcarbamoyltransferase</fullName>
        <ecNumber evidence="8">2.3.1.234</ecNumber>
    </recommendedName>
    <alternativeName>
        <fullName evidence="8">N6-L-threonylcarbamoyladenine synthase</fullName>
        <shortName evidence="8">t(6)A synthase</shortName>
    </alternativeName>
    <alternativeName>
        <fullName evidence="8">t(6)A37 threonylcarbamoyladenosine biosynthesis protein TsaD</fullName>
    </alternativeName>
    <alternativeName>
        <fullName evidence="8">tRNA threonylcarbamoyladenosine biosynthesis protein TsaD</fullName>
    </alternativeName>
</protein>
<feature type="domain" description="Gcp-like" evidence="9">
    <location>
        <begin position="27"/>
        <end position="329"/>
    </location>
</feature>
<keyword evidence="1 8" id="KW-0963">Cytoplasm</keyword>
<dbReference type="GO" id="GO:0005506">
    <property type="term" value="F:iron ion binding"/>
    <property type="evidence" value="ECO:0007669"/>
    <property type="project" value="UniProtKB-UniRule"/>
</dbReference>
<comment type="cofactor">
    <cofactor evidence="8">
        <name>Fe(2+)</name>
        <dbReference type="ChEBI" id="CHEBI:29033"/>
    </cofactor>
    <text evidence="8">Binds 1 Fe(2+) ion per subunit.</text>
</comment>
<dbReference type="GO" id="GO:0061711">
    <property type="term" value="F:tRNA N(6)-L-threonylcarbamoyladenine synthase activity"/>
    <property type="evidence" value="ECO:0007669"/>
    <property type="project" value="UniProtKB-EC"/>
</dbReference>
<dbReference type="InterPro" id="IPR017861">
    <property type="entry name" value="KAE1/TsaD"/>
</dbReference>
<dbReference type="PANTHER" id="PTHR11735:SF6">
    <property type="entry name" value="TRNA N6-ADENOSINE THREONYLCARBAMOYLTRANSFERASE, MITOCHONDRIAL"/>
    <property type="match status" value="1"/>
</dbReference>
<feature type="binding site" evidence="8">
    <location>
        <position position="118"/>
    </location>
    <ligand>
        <name>Fe cation</name>
        <dbReference type="ChEBI" id="CHEBI:24875"/>
    </ligand>
</feature>
<dbReference type="NCBIfam" id="TIGR03723">
    <property type="entry name" value="T6A_TsaD_YgjD"/>
    <property type="match status" value="1"/>
</dbReference>
<dbReference type="PANTHER" id="PTHR11735">
    <property type="entry name" value="TRNA N6-ADENOSINE THREONYLCARBAMOYLTRANSFERASE"/>
    <property type="match status" value="1"/>
</dbReference>
<dbReference type="FunFam" id="3.30.420.40:FF:000040">
    <property type="entry name" value="tRNA N6-adenosine threonylcarbamoyltransferase"/>
    <property type="match status" value="1"/>
</dbReference>
<dbReference type="GO" id="GO:0005737">
    <property type="term" value="C:cytoplasm"/>
    <property type="evidence" value="ECO:0007669"/>
    <property type="project" value="UniProtKB-SubCell"/>
</dbReference>
<keyword evidence="3 8" id="KW-0819">tRNA processing</keyword>
<evidence type="ECO:0000256" key="1">
    <source>
        <dbReference type="ARBA" id="ARBA00022490"/>
    </source>
</evidence>
<accession>A0A2H0R3J4</accession>
<evidence type="ECO:0000259" key="9">
    <source>
        <dbReference type="Pfam" id="PF00814"/>
    </source>
</evidence>
<comment type="catalytic activity">
    <reaction evidence="7 8">
        <text>L-threonylcarbamoyladenylate + adenosine(37) in tRNA = N(6)-L-threonylcarbamoyladenosine(37) in tRNA + AMP + H(+)</text>
        <dbReference type="Rhea" id="RHEA:37059"/>
        <dbReference type="Rhea" id="RHEA-COMP:10162"/>
        <dbReference type="Rhea" id="RHEA-COMP:10163"/>
        <dbReference type="ChEBI" id="CHEBI:15378"/>
        <dbReference type="ChEBI" id="CHEBI:73682"/>
        <dbReference type="ChEBI" id="CHEBI:74411"/>
        <dbReference type="ChEBI" id="CHEBI:74418"/>
        <dbReference type="ChEBI" id="CHEBI:456215"/>
        <dbReference type="EC" id="2.3.1.234"/>
    </reaction>
</comment>
<evidence type="ECO:0000256" key="8">
    <source>
        <dbReference type="HAMAP-Rule" id="MF_01445"/>
    </source>
</evidence>
<dbReference type="SUPFAM" id="SSF53067">
    <property type="entry name" value="Actin-like ATPase domain"/>
    <property type="match status" value="1"/>
</dbReference>
<feature type="binding site" evidence="8">
    <location>
        <position position="323"/>
    </location>
    <ligand>
        <name>Fe cation</name>
        <dbReference type="ChEBI" id="CHEBI:24875"/>
    </ligand>
</feature>
<dbReference type="PROSITE" id="PS01016">
    <property type="entry name" value="GLYCOPROTEASE"/>
    <property type="match status" value="1"/>
</dbReference>
<dbReference type="CDD" id="cd24133">
    <property type="entry name" value="ASKHA_NBD_TsaD_bac"/>
    <property type="match status" value="1"/>
</dbReference>
<keyword evidence="4 8" id="KW-0479">Metal-binding</keyword>
<evidence type="ECO:0000256" key="6">
    <source>
        <dbReference type="ARBA" id="ARBA00023315"/>
    </source>
</evidence>
<gene>
    <name evidence="8 10" type="primary">tsaD</name>
    <name evidence="10" type="ORF">COV31_02955</name>
</gene>
<keyword evidence="5 8" id="KW-0408">Iron</keyword>
<organism evidence="10 11">
    <name type="scientific">Candidatus Yanofskybacteria bacterium CG10_big_fil_rev_8_21_14_0_10_46_23</name>
    <dbReference type="NCBI Taxonomy" id="1975098"/>
    <lineage>
        <taxon>Bacteria</taxon>
        <taxon>Candidatus Yanofskyibacteriota</taxon>
    </lineage>
</organism>
<evidence type="ECO:0000313" key="11">
    <source>
        <dbReference type="Proteomes" id="UP000230232"/>
    </source>
</evidence>
<dbReference type="InterPro" id="IPR017860">
    <property type="entry name" value="Peptidase_M22_CS"/>
</dbReference>
<evidence type="ECO:0000256" key="5">
    <source>
        <dbReference type="ARBA" id="ARBA00023004"/>
    </source>
</evidence>
<dbReference type="InterPro" id="IPR022450">
    <property type="entry name" value="TsaD"/>
</dbReference>
<dbReference type="GO" id="GO:0002949">
    <property type="term" value="P:tRNA threonylcarbamoyladenosine modification"/>
    <property type="evidence" value="ECO:0007669"/>
    <property type="project" value="UniProtKB-UniRule"/>
</dbReference>
<comment type="similarity">
    <text evidence="8">Belongs to the KAE1 / TsaD family.</text>
</comment>
<dbReference type="AlphaFoldDB" id="A0A2H0R3J4"/>
<dbReference type="Gene3D" id="3.30.420.40">
    <property type="match status" value="2"/>
</dbReference>
<dbReference type="InterPro" id="IPR043129">
    <property type="entry name" value="ATPase_NBD"/>
</dbReference>
<dbReference type="EC" id="2.3.1.234" evidence="8"/>
<evidence type="ECO:0000256" key="4">
    <source>
        <dbReference type="ARBA" id="ARBA00022723"/>
    </source>
</evidence>